<dbReference type="Proteomes" id="UP000019443">
    <property type="component" value="Plasmid pLPU83d"/>
</dbReference>
<organism evidence="3 4">
    <name type="scientific">Rhizobium favelukesii</name>
    <dbReference type="NCBI Taxonomy" id="348824"/>
    <lineage>
        <taxon>Bacteria</taxon>
        <taxon>Pseudomonadati</taxon>
        <taxon>Pseudomonadota</taxon>
        <taxon>Alphaproteobacteria</taxon>
        <taxon>Hyphomicrobiales</taxon>
        <taxon>Rhizobiaceae</taxon>
        <taxon>Rhizobium/Agrobacterium group</taxon>
        <taxon>Rhizobium</taxon>
    </lineage>
</organism>
<dbReference type="GO" id="GO:0047980">
    <property type="term" value="F:hippurate hydrolase activity"/>
    <property type="evidence" value="ECO:0007669"/>
    <property type="project" value="UniProtKB-EC"/>
</dbReference>
<evidence type="ECO:0000313" key="4">
    <source>
        <dbReference type="Proteomes" id="UP000019443"/>
    </source>
</evidence>
<dbReference type="PIRSF" id="PIRSF005962">
    <property type="entry name" value="Pept_M20D_amidohydro"/>
    <property type="match status" value="1"/>
</dbReference>
<dbReference type="PANTHER" id="PTHR11014">
    <property type="entry name" value="PEPTIDASE M20 FAMILY MEMBER"/>
    <property type="match status" value="1"/>
</dbReference>
<dbReference type="PATRIC" id="fig|348824.6.peg.6993"/>
<dbReference type="GO" id="GO:0046872">
    <property type="term" value="F:metal ion binding"/>
    <property type="evidence" value="ECO:0007669"/>
    <property type="project" value="UniProtKB-KW"/>
</dbReference>
<gene>
    <name evidence="3" type="ORF">LPU83_pLPU83d_1275</name>
</gene>
<dbReference type="KEGG" id="rhl:LPU83_pLPU83d_1275"/>
<dbReference type="EMBL" id="HG916855">
    <property type="protein sequence ID" value="CDM62645.1"/>
    <property type="molecule type" value="Genomic_DNA"/>
</dbReference>
<evidence type="ECO:0000313" key="3">
    <source>
        <dbReference type="EMBL" id="CDM62645.1"/>
    </source>
</evidence>
<feature type="binding site" evidence="2">
    <location>
        <position position="357"/>
    </location>
    <ligand>
        <name>Mn(2+)</name>
        <dbReference type="ChEBI" id="CHEBI:29035"/>
        <label>2</label>
    </ligand>
</feature>
<dbReference type="AlphaFoldDB" id="W6RR67"/>
<dbReference type="SUPFAM" id="SSF53187">
    <property type="entry name" value="Zn-dependent exopeptidases"/>
    <property type="match status" value="1"/>
</dbReference>
<sequence>MVIDRDLLHREMMAWRRDFHAHPEFGFEEQRTSKFVASKLREFGLDDVVEGVGGTGVVGTLKRGTGNRAIALRADMDALRINEQANLIYRSQTQGVMHACGHDGHTAMLLGAAKILAEEGGFDGIVRFIFQPAEEWGKGALAMIADGLFDRFPCDEIYGVHNMPGLEVGTLHTRPEAMMSAEDNFEITLTGVGGHAARPHWGNEVLVAACALVTNLQTIVSRRLDPADIGVVSVTELITDGTRNALPGMARILGDARSFRTQISETIERQMRLIAEGTAFTYNVKAELVYTREFVPLMNDPALTEEALTVARDLYGTANVAIAGNPMTGSEDFAQFLAHVPGCFVFLGNGKDSPPLHNPIYDFNDAGLLFGADFHAGIIRRRLQAS</sequence>
<dbReference type="Pfam" id="PF01546">
    <property type="entry name" value="Peptidase_M20"/>
    <property type="match status" value="1"/>
</dbReference>
<dbReference type="Gene3D" id="3.40.630.10">
    <property type="entry name" value="Zn peptidases"/>
    <property type="match status" value="1"/>
</dbReference>
<feature type="binding site" evidence="2">
    <location>
        <position position="100"/>
    </location>
    <ligand>
        <name>Mn(2+)</name>
        <dbReference type="ChEBI" id="CHEBI:29035"/>
        <label>2</label>
    </ligand>
</feature>
<dbReference type="NCBIfam" id="TIGR01891">
    <property type="entry name" value="amidohydrolases"/>
    <property type="match status" value="1"/>
</dbReference>
<reference evidence="3" key="1">
    <citation type="submission" date="2013-11" db="EMBL/GenBank/DDBJ databases">
        <title>Draft genome sequence of the broad-host-range Rhizobium sp. LPU83 strain, a member of the low-genetic diversity Oregon-like Rhizobium sp. group.</title>
        <authorList>
            <person name="Wibberg D."/>
            <person name="Puehler A."/>
            <person name="Schlueter A."/>
        </authorList>
    </citation>
    <scope>NUCLEOTIDE SEQUENCE [LARGE SCALE GENOMIC DNA]</scope>
    <source>
        <strain evidence="3">LPU83</strain>
        <plasmid evidence="3">pLPU83d</plasmid>
    </source>
</reference>
<keyword evidence="2" id="KW-0479">Metal-binding</keyword>
<feature type="binding site" evidence="2">
    <location>
        <position position="102"/>
    </location>
    <ligand>
        <name>Mn(2+)</name>
        <dbReference type="ChEBI" id="CHEBI:29035"/>
        <label>2</label>
    </ligand>
</feature>
<keyword evidence="3" id="KW-0614">Plasmid</keyword>
<dbReference type="EC" id="3.5.1.32" evidence="3"/>
<proteinExistence type="predicted"/>
<dbReference type="Gene3D" id="3.30.70.360">
    <property type="match status" value="1"/>
</dbReference>
<keyword evidence="1 3" id="KW-0378">Hydrolase</keyword>
<protein>
    <submittedName>
        <fullName evidence="3">Amidohydrolase</fullName>
        <ecNumber evidence="3">3.5.1.32</ecNumber>
    </submittedName>
</protein>
<comment type="cofactor">
    <cofactor evidence="2">
        <name>Mn(2+)</name>
        <dbReference type="ChEBI" id="CHEBI:29035"/>
    </cofactor>
    <text evidence="2">The Mn(2+) ion enhances activity.</text>
</comment>
<keyword evidence="4" id="KW-1185">Reference proteome</keyword>
<feature type="binding site" evidence="2">
    <location>
        <position position="161"/>
    </location>
    <ligand>
        <name>Mn(2+)</name>
        <dbReference type="ChEBI" id="CHEBI:29035"/>
        <label>2</label>
    </ligand>
</feature>
<dbReference type="PANTHER" id="PTHR11014:SF63">
    <property type="entry name" value="METALLOPEPTIDASE, PUTATIVE (AFU_ORTHOLOGUE AFUA_6G09600)-RELATED"/>
    <property type="match status" value="1"/>
</dbReference>
<evidence type="ECO:0000256" key="1">
    <source>
        <dbReference type="ARBA" id="ARBA00022801"/>
    </source>
</evidence>
<keyword evidence="2" id="KW-0464">Manganese</keyword>
<geneLocation type="plasmid" evidence="3 4">
    <name>pLPU83d</name>
</geneLocation>
<name>W6RR67_9HYPH</name>
<dbReference type="InterPro" id="IPR036264">
    <property type="entry name" value="Bact_exopeptidase_dim_dom"/>
</dbReference>
<dbReference type="SUPFAM" id="SSF55031">
    <property type="entry name" value="Bacterial exopeptidase dimerisation domain"/>
    <property type="match status" value="1"/>
</dbReference>
<evidence type="ECO:0000256" key="2">
    <source>
        <dbReference type="PIRSR" id="PIRSR005962-1"/>
    </source>
</evidence>
<dbReference type="CDD" id="cd05666">
    <property type="entry name" value="M20_Acy1-like"/>
    <property type="match status" value="1"/>
</dbReference>
<feature type="binding site" evidence="2">
    <location>
        <position position="135"/>
    </location>
    <ligand>
        <name>Mn(2+)</name>
        <dbReference type="ChEBI" id="CHEBI:29035"/>
        <label>2</label>
    </ligand>
</feature>
<dbReference type="InterPro" id="IPR002933">
    <property type="entry name" value="Peptidase_M20"/>
</dbReference>
<dbReference type="InterPro" id="IPR017439">
    <property type="entry name" value="Amidohydrolase"/>
</dbReference>
<accession>W6RR67</accession>
<dbReference type="RefSeq" id="WP_024315947.1">
    <property type="nucleotide sequence ID" value="NZ_ATTO01000027.1"/>
</dbReference>
<dbReference type="HOGENOM" id="CLU_023257_0_1_5"/>